<accession>A0ABU9UA46</accession>
<feature type="transmembrane region" description="Helical" evidence="5">
    <location>
        <begin position="126"/>
        <end position="145"/>
    </location>
</feature>
<dbReference type="Proteomes" id="UP001466331">
    <property type="component" value="Unassembled WGS sequence"/>
</dbReference>
<reference evidence="7 8" key="1">
    <citation type="submission" date="2024-03" db="EMBL/GenBank/DDBJ databases">
        <title>Ignisphaera cupida sp. nov., a hyperthermophilic hydrolytic archaeon from a hot spring of Kamchatka, and proposal of Ignisphaeraceae fam. nov.</title>
        <authorList>
            <person name="Podosokorskaya O.A."/>
            <person name="Elcheninov A.G."/>
            <person name="Maltseva A.I."/>
            <person name="Zayulina K.S."/>
            <person name="Novikov A."/>
            <person name="Merkel A.Y."/>
        </authorList>
    </citation>
    <scope>NUCLEOTIDE SEQUENCE [LARGE SCALE GENOMIC DNA]</scope>
    <source>
        <strain evidence="7 8">38H-sp</strain>
    </source>
</reference>
<feature type="transmembrane region" description="Helical" evidence="5">
    <location>
        <begin position="174"/>
        <end position="192"/>
    </location>
</feature>
<dbReference type="InterPro" id="IPR001902">
    <property type="entry name" value="SLC26A/SulP_fam"/>
</dbReference>
<evidence type="ECO:0000256" key="4">
    <source>
        <dbReference type="ARBA" id="ARBA00023136"/>
    </source>
</evidence>
<comment type="caution">
    <text evidence="7">The sequence shown here is derived from an EMBL/GenBank/DDBJ whole genome shotgun (WGS) entry which is preliminary data.</text>
</comment>
<feature type="transmembrane region" description="Helical" evidence="5">
    <location>
        <begin position="379"/>
        <end position="408"/>
    </location>
</feature>
<evidence type="ECO:0000256" key="3">
    <source>
        <dbReference type="ARBA" id="ARBA00022989"/>
    </source>
</evidence>
<dbReference type="InterPro" id="IPR011547">
    <property type="entry name" value="SLC26A/SulP_dom"/>
</dbReference>
<dbReference type="EMBL" id="JBCHKQ010000001">
    <property type="protein sequence ID" value="MEM5947535.1"/>
    <property type="molecule type" value="Genomic_DNA"/>
</dbReference>
<keyword evidence="3 5" id="KW-1133">Transmembrane helix</keyword>
<dbReference type="RefSeq" id="WP_420068983.1">
    <property type="nucleotide sequence ID" value="NZ_JBCHKQ010000001.1"/>
</dbReference>
<evidence type="ECO:0000256" key="5">
    <source>
        <dbReference type="SAM" id="Phobius"/>
    </source>
</evidence>
<evidence type="ECO:0000259" key="6">
    <source>
        <dbReference type="PROSITE" id="PS50801"/>
    </source>
</evidence>
<sequence>MDVIFKPKFFTLLKNGIQKRQVITDIFAGIVVGIVALPLAIAFAVASGLSPEKGLITAIIAGFIISLLGGSRVQIGGPTGAFVIIVANIAQKYGIEGLIISTIIAGIFLILFGVLKLGSLLKYFPYPLVVGFTSAIAIIIFSTQIRDALGLTLSQVPSDFYGKWKTYLANLDKINLYSLIITITTIIIVTISNKLIKKIPGSFIAIITITPFVSLFKINVPTIETFFGSIPKNIQLTIPHINFIEIHNFIGPAITIALLGAIESLLSAVVADGMISGRHRSNTELIAQGIANIVTPLLGGIPATGAIARTATNIKNGGRTPISGMVHSIVLLIIMLLFGDYAKLIPMSCLAGILMVVAYNMSEWKSFVSILKGPAYDSLILLTTFFITILFDLSLAIQTGIILSALIFMKRMADISEKQIEPIIDSDIIESYSSLPQGISVYEISGPFFFASARQYSETIQEIGLKCRVLIIRMRHVSFIDTTGLHNLEKALKVLKMEKIVVILSGINQKVRKSIIEYGLTKSLIDESHIAENFSEAVKKAQEILVDIEN</sequence>
<keyword evidence="2 5" id="KW-0812">Transmembrane</keyword>
<feature type="domain" description="STAS" evidence="6">
    <location>
        <begin position="429"/>
        <end position="541"/>
    </location>
</feature>
<evidence type="ECO:0000256" key="2">
    <source>
        <dbReference type="ARBA" id="ARBA00022692"/>
    </source>
</evidence>
<dbReference type="Gene3D" id="3.30.750.24">
    <property type="entry name" value="STAS domain"/>
    <property type="match status" value="1"/>
</dbReference>
<feature type="transmembrane region" description="Helical" evidence="5">
    <location>
        <begin position="199"/>
        <end position="218"/>
    </location>
</feature>
<evidence type="ECO:0000256" key="1">
    <source>
        <dbReference type="ARBA" id="ARBA00004141"/>
    </source>
</evidence>
<name>A0ABU9UA46_9SPIR</name>
<gene>
    <name evidence="7" type="ORF">WKV44_03155</name>
</gene>
<dbReference type="PROSITE" id="PS50801">
    <property type="entry name" value="STAS"/>
    <property type="match status" value="1"/>
</dbReference>
<dbReference type="InterPro" id="IPR036513">
    <property type="entry name" value="STAS_dom_sf"/>
</dbReference>
<dbReference type="CDD" id="cd07042">
    <property type="entry name" value="STAS_SulP_like_sulfate_transporter"/>
    <property type="match status" value="1"/>
</dbReference>
<feature type="transmembrane region" description="Helical" evidence="5">
    <location>
        <begin position="249"/>
        <end position="271"/>
    </location>
</feature>
<feature type="transmembrane region" description="Helical" evidence="5">
    <location>
        <begin position="26"/>
        <end position="47"/>
    </location>
</feature>
<dbReference type="Pfam" id="PF00916">
    <property type="entry name" value="Sulfate_transp"/>
    <property type="match status" value="1"/>
</dbReference>
<keyword evidence="4 5" id="KW-0472">Membrane</keyword>
<feature type="transmembrane region" description="Helical" evidence="5">
    <location>
        <begin position="93"/>
        <end position="114"/>
    </location>
</feature>
<keyword evidence="8" id="KW-1185">Reference proteome</keyword>
<protein>
    <submittedName>
        <fullName evidence="7">SulP family inorganic anion transporter</fullName>
    </submittedName>
</protein>
<dbReference type="SUPFAM" id="SSF52091">
    <property type="entry name" value="SpoIIaa-like"/>
    <property type="match status" value="1"/>
</dbReference>
<feature type="transmembrane region" description="Helical" evidence="5">
    <location>
        <begin position="329"/>
        <end position="359"/>
    </location>
</feature>
<feature type="transmembrane region" description="Helical" evidence="5">
    <location>
        <begin position="54"/>
        <end position="73"/>
    </location>
</feature>
<evidence type="ECO:0000313" key="8">
    <source>
        <dbReference type="Proteomes" id="UP001466331"/>
    </source>
</evidence>
<comment type="subcellular location">
    <subcellularLocation>
        <location evidence="1">Membrane</location>
        <topology evidence="1">Multi-pass membrane protein</topology>
    </subcellularLocation>
</comment>
<dbReference type="InterPro" id="IPR002645">
    <property type="entry name" value="STAS_dom"/>
</dbReference>
<evidence type="ECO:0000313" key="7">
    <source>
        <dbReference type="EMBL" id="MEM5947535.1"/>
    </source>
</evidence>
<dbReference type="Pfam" id="PF01740">
    <property type="entry name" value="STAS"/>
    <property type="match status" value="1"/>
</dbReference>
<organism evidence="7 8">
    <name type="scientific">Rarispira pelagica</name>
    <dbReference type="NCBI Taxonomy" id="3141764"/>
    <lineage>
        <taxon>Bacteria</taxon>
        <taxon>Pseudomonadati</taxon>
        <taxon>Spirochaetota</taxon>
        <taxon>Spirochaetia</taxon>
        <taxon>Winmispirales</taxon>
        <taxon>Winmispiraceae</taxon>
        <taxon>Rarispira</taxon>
    </lineage>
</organism>
<proteinExistence type="predicted"/>
<dbReference type="PANTHER" id="PTHR11814">
    <property type="entry name" value="SULFATE TRANSPORTER"/>
    <property type="match status" value="1"/>
</dbReference>